<dbReference type="EMBL" id="JAPHAV010000001">
    <property type="protein sequence ID" value="MCX2696179.1"/>
    <property type="molecule type" value="Genomic_DNA"/>
</dbReference>
<dbReference type="Proteomes" id="UP001301216">
    <property type="component" value="Unassembled WGS sequence"/>
</dbReference>
<keyword evidence="4" id="KW-1185">Reference proteome</keyword>
<evidence type="ECO:0000256" key="1">
    <source>
        <dbReference type="SAM" id="MobiDB-lite"/>
    </source>
</evidence>
<dbReference type="InterPro" id="IPR055634">
    <property type="entry name" value="DUF7210"/>
</dbReference>
<evidence type="ECO:0000259" key="2">
    <source>
        <dbReference type="Pfam" id="PF23843"/>
    </source>
</evidence>
<feature type="region of interest" description="Disordered" evidence="1">
    <location>
        <begin position="37"/>
        <end position="66"/>
    </location>
</feature>
<gene>
    <name evidence="3" type="ORF">OPR82_05230</name>
</gene>
<feature type="compositionally biased region" description="Basic residues" evidence="1">
    <location>
        <begin position="57"/>
        <end position="66"/>
    </location>
</feature>
<proteinExistence type="predicted"/>
<feature type="compositionally biased region" description="Basic and acidic residues" evidence="1">
    <location>
        <begin position="37"/>
        <end position="49"/>
    </location>
</feature>
<name>A0ABT3QKP1_9HYPH</name>
<dbReference type="RefSeq" id="WP_265983423.1">
    <property type="nucleotide sequence ID" value="NZ_JAPHAV010000001.1"/>
</dbReference>
<feature type="domain" description="DUF7210" evidence="2">
    <location>
        <begin position="1"/>
        <end position="38"/>
    </location>
</feature>
<comment type="caution">
    <text evidence="3">The sequence shown here is derived from an EMBL/GenBank/DDBJ whole genome shotgun (WGS) entry which is preliminary data.</text>
</comment>
<reference evidence="3 4" key="1">
    <citation type="submission" date="2022-11" db="EMBL/GenBank/DDBJ databases">
        <title>Brucella sp. YY2X, whole genome shotgun sequencing project.</title>
        <authorList>
            <person name="Yang Y."/>
        </authorList>
    </citation>
    <scope>NUCLEOTIDE SEQUENCE [LARGE SCALE GENOMIC DNA]</scope>
    <source>
        <strain evidence="3 4">YY2X</strain>
    </source>
</reference>
<dbReference type="Pfam" id="PF23843">
    <property type="entry name" value="DUF7210"/>
    <property type="match status" value="1"/>
</dbReference>
<protein>
    <recommendedName>
        <fullName evidence="2">DUF7210 domain-containing protein</fullName>
    </recommendedName>
</protein>
<evidence type="ECO:0000313" key="4">
    <source>
        <dbReference type="Proteomes" id="UP001301216"/>
    </source>
</evidence>
<organism evidence="3 4">
    <name type="scientific">Ochrobactrum chromiisoli</name>
    <dbReference type="NCBI Taxonomy" id="2993941"/>
    <lineage>
        <taxon>Bacteria</taxon>
        <taxon>Pseudomonadati</taxon>
        <taxon>Pseudomonadota</taxon>
        <taxon>Alphaproteobacteria</taxon>
        <taxon>Hyphomicrobiales</taxon>
        <taxon>Brucellaceae</taxon>
        <taxon>Brucella/Ochrobactrum group</taxon>
        <taxon>Ochrobactrum</taxon>
    </lineage>
</organism>
<evidence type="ECO:0000313" key="3">
    <source>
        <dbReference type="EMBL" id="MCX2696179.1"/>
    </source>
</evidence>
<sequence length="66" mass="7166">MKLIALKPLRYAGKSLLSGDEFEASAKDAKLLKAIKKAEEAASEPEPKPQDVSSVKPRSRRTKAGE</sequence>
<accession>A0ABT3QKP1</accession>